<dbReference type="GO" id="GO:0008233">
    <property type="term" value="F:peptidase activity"/>
    <property type="evidence" value="ECO:0007669"/>
    <property type="project" value="UniProtKB-KW"/>
</dbReference>
<evidence type="ECO:0000256" key="4">
    <source>
        <dbReference type="ARBA" id="ARBA00022989"/>
    </source>
</evidence>
<comment type="subunit">
    <text evidence="6">HflC and HflK may interact to form a multimeric complex.</text>
</comment>
<keyword evidence="10" id="KW-1185">Reference proteome</keyword>
<keyword evidence="5 6" id="KW-0472">Membrane</keyword>
<dbReference type="InterPro" id="IPR001107">
    <property type="entry name" value="Band_7"/>
</dbReference>
<accession>A0A6F8VDH5</accession>
<keyword evidence="4 6" id="KW-1133">Transmembrane helix</keyword>
<organism evidence="9 10">
    <name type="scientific">Sulfurimicrobium lacus</name>
    <dbReference type="NCBI Taxonomy" id="2715678"/>
    <lineage>
        <taxon>Bacteria</taxon>
        <taxon>Pseudomonadati</taxon>
        <taxon>Pseudomonadota</taxon>
        <taxon>Betaproteobacteria</taxon>
        <taxon>Nitrosomonadales</taxon>
        <taxon>Sulfuricellaceae</taxon>
        <taxon>Sulfurimicrobium</taxon>
    </lineage>
</organism>
<dbReference type="Proteomes" id="UP000502260">
    <property type="component" value="Chromosome"/>
</dbReference>
<dbReference type="CDD" id="cd03404">
    <property type="entry name" value="SPFH_HflK"/>
    <property type="match status" value="1"/>
</dbReference>
<evidence type="ECO:0000313" key="9">
    <source>
        <dbReference type="EMBL" id="BCB27768.1"/>
    </source>
</evidence>
<dbReference type="InterPro" id="IPR050710">
    <property type="entry name" value="Band7/mec-2_domain"/>
</dbReference>
<evidence type="ECO:0000256" key="3">
    <source>
        <dbReference type="ARBA" id="ARBA00022692"/>
    </source>
</evidence>
<dbReference type="NCBIfam" id="TIGR01933">
    <property type="entry name" value="hflK"/>
    <property type="match status" value="1"/>
</dbReference>
<dbReference type="EMBL" id="AP022853">
    <property type="protein sequence ID" value="BCB27768.1"/>
    <property type="molecule type" value="Genomic_DNA"/>
</dbReference>
<evidence type="ECO:0000256" key="5">
    <source>
        <dbReference type="ARBA" id="ARBA00023136"/>
    </source>
</evidence>
<feature type="transmembrane region" description="Helical" evidence="6">
    <location>
        <begin position="53"/>
        <end position="76"/>
    </location>
</feature>
<evidence type="ECO:0000256" key="6">
    <source>
        <dbReference type="RuleBase" id="RU364113"/>
    </source>
</evidence>
<keyword evidence="9" id="KW-0645">Protease</keyword>
<protein>
    <recommendedName>
        <fullName evidence="6">Protein HflK</fullName>
    </recommendedName>
</protein>
<keyword evidence="3 6" id="KW-0812">Transmembrane</keyword>
<comment type="similarity">
    <text evidence="2 6">Belongs to the band 7/mec-2 family. HflK subfamily.</text>
</comment>
<dbReference type="KEGG" id="slac:SKTS_26540"/>
<proteinExistence type="inferred from homology"/>
<dbReference type="Pfam" id="PF12221">
    <property type="entry name" value="HflK_N"/>
    <property type="match status" value="1"/>
</dbReference>
<dbReference type="Pfam" id="PF01145">
    <property type="entry name" value="Band_7"/>
    <property type="match status" value="1"/>
</dbReference>
<dbReference type="SMART" id="SM00244">
    <property type="entry name" value="PHB"/>
    <property type="match status" value="1"/>
</dbReference>
<dbReference type="RefSeq" id="WP_173066009.1">
    <property type="nucleotide sequence ID" value="NZ_AP022853.1"/>
</dbReference>
<comment type="function">
    <text evidence="6">HflC and HflK could encode or regulate a protease.</text>
</comment>
<dbReference type="GO" id="GO:0016020">
    <property type="term" value="C:membrane"/>
    <property type="evidence" value="ECO:0007669"/>
    <property type="project" value="UniProtKB-SubCell"/>
</dbReference>
<dbReference type="SUPFAM" id="SSF117892">
    <property type="entry name" value="Band 7/SPFH domain"/>
    <property type="match status" value="1"/>
</dbReference>
<reference evidence="10" key="1">
    <citation type="submission" date="2020-03" db="EMBL/GenBank/DDBJ databases">
        <title>Complete genome sequence of sulfur-oxidizing bacterium skT11.</title>
        <authorList>
            <person name="Kanda M."/>
            <person name="Kojima H."/>
            <person name="Fukui M."/>
        </authorList>
    </citation>
    <scope>NUCLEOTIDE SEQUENCE [LARGE SCALE GENOMIC DNA]</scope>
    <source>
        <strain evidence="10">skT11</strain>
    </source>
</reference>
<dbReference type="PANTHER" id="PTHR43327:SF2">
    <property type="entry name" value="MODULATOR OF FTSH PROTEASE HFLK"/>
    <property type="match status" value="1"/>
</dbReference>
<dbReference type="Gene3D" id="3.30.479.30">
    <property type="entry name" value="Band 7 domain"/>
    <property type="match status" value="1"/>
</dbReference>
<dbReference type="GO" id="GO:0006508">
    <property type="term" value="P:proteolysis"/>
    <property type="evidence" value="ECO:0007669"/>
    <property type="project" value="UniProtKB-KW"/>
</dbReference>
<evidence type="ECO:0000256" key="1">
    <source>
        <dbReference type="ARBA" id="ARBA00004167"/>
    </source>
</evidence>
<evidence type="ECO:0000313" key="10">
    <source>
        <dbReference type="Proteomes" id="UP000502260"/>
    </source>
</evidence>
<sequence>MAWNDPDWGKKNNSGPPDLDELWRKFNQKLGAMFGGKGKEPSSGGGMPTSGQAFGGLGIVAALALVVWLGSGFYIVNAGERGVVLRFGKWVETTEPGPRWHIPYPIESAEVVNMEQVRTVEVGYRNTIKSKVLKESLMLTDDENIIDIQFAVQYTLKDPKAYLFNNRHPDDAVLQTAETAIREIVGKSKMDFVLYEGRAEVAAKASKLMQEILDRYQTGIAISKVTMQNAQPPEQVQSAFDDAVKAGQDRERQKNEGQAYANDVVPKARGGASRLLQEADGYKQRVIANAEGDAARFKQIMAEYNKAPGVTRERLYLDAMQQIYSTTSKVLVDQKGSNSMLYLPLDKLIQQSASGTQISGDAKPAPVPEAILPDNTIRSRDTFRSRDREARP</sequence>
<feature type="compositionally biased region" description="Basic and acidic residues" evidence="7">
    <location>
        <begin position="377"/>
        <end position="392"/>
    </location>
</feature>
<dbReference type="InterPro" id="IPR010201">
    <property type="entry name" value="HflK"/>
</dbReference>
<evidence type="ECO:0000259" key="8">
    <source>
        <dbReference type="SMART" id="SM00244"/>
    </source>
</evidence>
<gene>
    <name evidence="9" type="primary">hflK</name>
    <name evidence="9" type="ORF">SKTS_26540</name>
</gene>
<evidence type="ECO:0000256" key="2">
    <source>
        <dbReference type="ARBA" id="ARBA00006971"/>
    </source>
</evidence>
<keyword evidence="9" id="KW-0378">Hydrolase</keyword>
<feature type="domain" description="Band 7" evidence="8">
    <location>
        <begin position="71"/>
        <end position="244"/>
    </location>
</feature>
<dbReference type="InterPro" id="IPR036013">
    <property type="entry name" value="Band_7/SPFH_dom_sf"/>
</dbReference>
<comment type="subcellular location">
    <subcellularLocation>
        <location evidence="1">Membrane</location>
        <topology evidence="1">Single-pass membrane protein</topology>
    </subcellularLocation>
</comment>
<name>A0A6F8VDH5_9PROT</name>
<evidence type="ECO:0000256" key="7">
    <source>
        <dbReference type="SAM" id="MobiDB-lite"/>
    </source>
</evidence>
<dbReference type="AlphaFoldDB" id="A0A6F8VDH5"/>
<dbReference type="PANTHER" id="PTHR43327">
    <property type="entry name" value="STOMATIN-LIKE PROTEIN 2, MITOCHONDRIAL"/>
    <property type="match status" value="1"/>
</dbReference>
<feature type="region of interest" description="Disordered" evidence="7">
    <location>
        <begin position="355"/>
        <end position="392"/>
    </location>
</feature>
<dbReference type="InterPro" id="IPR020980">
    <property type="entry name" value="Membrane_HflK_N"/>
</dbReference>